<reference evidence="3" key="1">
    <citation type="submission" date="2017-02" db="UniProtKB">
        <authorList>
            <consortium name="WormBaseParasite"/>
        </authorList>
    </citation>
    <scope>IDENTIFICATION</scope>
</reference>
<protein>
    <submittedName>
        <fullName evidence="3">Vesicle-fusing ATPase</fullName>
    </submittedName>
</protein>
<evidence type="ECO:0000313" key="1">
    <source>
        <dbReference type="EMBL" id="VDN83343.1"/>
    </source>
</evidence>
<keyword evidence="2" id="KW-1185">Reference proteome</keyword>
<evidence type="ECO:0000313" key="3">
    <source>
        <dbReference type="WBParaSite" id="BPAG_0000218701-mRNA-1"/>
    </source>
</evidence>
<evidence type="ECO:0000313" key="2">
    <source>
        <dbReference type="Proteomes" id="UP000278627"/>
    </source>
</evidence>
<dbReference type="WBParaSite" id="BPAG_0000218701-mRNA-1">
    <property type="protein sequence ID" value="BPAG_0000218701-mRNA-1"/>
    <property type="gene ID" value="BPAG_0000218701"/>
</dbReference>
<accession>A0A0N4T1X6</accession>
<proteinExistence type="predicted"/>
<dbReference type="Proteomes" id="UP000278627">
    <property type="component" value="Unassembled WGS sequence"/>
</dbReference>
<dbReference type="EMBL" id="UZAD01000261">
    <property type="protein sequence ID" value="VDN83343.1"/>
    <property type="molecule type" value="Genomic_DNA"/>
</dbReference>
<name>A0A0N4T1X6_BRUPA</name>
<dbReference type="AlphaFoldDB" id="A0A0N4T1X6"/>
<gene>
    <name evidence="1" type="ORF">BPAG_LOCUS2157</name>
</gene>
<reference evidence="1 2" key="2">
    <citation type="submission" date="2018-11" db="EMBL/GenBank/DDBJ databases">
        <authorList>
            <consortium name="Pathogen Informatics"/>
        </authorList>
    </citation>
    <scope>NUCLEOTIDE SEQUENCE [LARGE SCALE GENOMIC DNA]</scope>
</reference>
<sequence length="89" mass="9761">MVKRKKSKGVSWNFLDAEAGNFSSFGISALMYCVSCQESVSLDGYEFNIAKLLFKFSKFLTPQIGSVVTFRVGGVQDAVVIVLPTETVQ</sequence>
<organism evidence="3">
    <name type="scientific">Brugia pahangi</name>
    <name type="common">Filarial nematode worm</name>
    <dbReference type="NCBI Taxonomy" id="6280"/>
    <lineage>
        <taxon>Eukaryota</taxon>
        <taxon>Metazoa</taxon>
        <taxon>Ecdysozoa</taxon>
        <taxon>Nematoda</taxon>
        <taxon>Chromadorea</taxon>
        <taxon>Rhabditida</taxon>
        <taxon>Spirurina</taxon>
        <taxon>Spiruromorpha</taxon>
        <taxon>Filarioidea</taxon>
        <taxon>Onchocercidae</taxon>
        <taxon>Brugia</taxon>
    </lineage>
</organism>